<dbReference type="InterPro" id="IPR036047">
    <property type="entry name" value="F-box-like_dom_sf"/>
</dbReference>
<dbReference type="EMBL" id="MCGO01000012">
    <property type="protein sequence ID" value="ORY48216.1"/>
    <property type="molecule type" value="Genomic_DNA"/>
</dbReference>
<dbReference type="PROSITE" id="PS50181">
    <property type="entry name" value="FBOX"/>
    <property type="match status" value="1"/>
</dbReference>
<evidence type="ECO:0000256" key="2">
    <source>
        <dbReference type="ARBA" id="ARBA00022525"/>
    </source>
</evidence>
<dbReference type="SUPFAM" id="SSF53300">
    <property type="entry name" value="vWA-like"/>
    <property type="match status" value="1"/>
</dbReference>
<accession>A0A1Y2CMR2</accession>
<dbReference type="OrthoDB" id="109543at2759"/>
<dbReference type="InterPro" id="IPR001810">
    <property type="entry name" value="F-box_dom"/>
</dbReference>
<dbReference type="InterPro" id="IPR056861">
    <property type="entry name" value="HMCN1-like_VWA"/>
</dbReference>
<dbReference type="Pfam" id="PF25106">
    <property type="entry name" value="VWA_4"/>
    <property type="match status" value="1"/>
</dbReference>
<evidence type="ECO:0000313" key="5">
    <source>
        <dbReference type="EMBL" id="ORY48216.1"/>
    </source>
</evidence>
<dbReference type="AlphaFoldDB" id="A0A1Y2CMR2"/>
<dbReference type="Gene3D" id="3.40.50.410">
    <property type="entry name" value="von Willebrand factor, type A domain"/>
    <property type="match status" value="1"/>
</dbReference>
<dbReference type="SUPFAM" id="SSF81383">
    <property type="entry name" value="F-box domain"/>
    <property type="match status" value="1"/>
</dbReference>
<dbReference type="Pfam" id="PF12937">
    <property type="entry name" value="F-box-like"/>
    <property type="match status" value="1"/>
</dbReference>
<dbReference type="Gene3D" id="2.60.60.30">
    <property type="entry name" value="sav2460 like domains"/>
    <property type="match status" value="1"/>
</dbReference>
<proteinExistence type="predicted"/>
<dbReference type="InterPro" id="IPR003325">
    <property type="entry name" value="TerD"/>
</dbReference>
<comment type="caution">
    <text evidence="5">The sequence shown here is derived from an EMBL/GenBank/DDBJ whole genome shotgun (WGS) entry which is preliminary data.</text>
</comment>
<sequence length="1169" mass="128192">MARECAGGEAVVGRAAAPQTALQRQLPGQSAAGLALWSLPHANTGEYADPMQLLRAYSLSPAGHRPTLFEYLDAVAESKGFLLDTKLDDAIRNGTIVHARNHVETFECSGCAHRPGQPWPALATSIPPPPAIHVERPFVKDLIEISRAKKDVDVDSDGFVVIGKAGKAGKSSTTAVALKSAPKAPTTTPKAEKIAKKSSSLTAIALSAEPPSPTSSIVTLPSSSGKRAVIRILPAGSFPKDSLRTPVRSPARSPEPKFTSSTSLSEFDIEEFVAIEATKVDRPVASGPFHLLPYEVMLQIMNLLPVESIITLSEVSRFFYVATQDGYLWRHLFRSLDSKMDLKSTEIGDWKHVYTLQMNGVLQDLTCFHRKTSFKDDVLGIPIEFTVNPVKRTVDYIHSTMDLLSTLHTARTTSARQFGQKSSVNGCHSFCHTIISNVGFLVEKVSCTLEPQLKSQSGFQPIMVLEVLPKLMNTFIVLLSDKGLHNSDSFLTNYFQIHRLFIALVYEFPQLKKLVLERLNEFARTPAGRSKAACPSLGDLIPLVAVLPDPAAAWKSLGPVFLKESFTRNVLWLGRHHPELATLQPLDKSGIEEDRIQNTFTGTATRCDSISSYGSTRNMAKAHDLYYGRPTTSFLAKIKSKLATILEASSFEEILPHFHLTSLPFFSPKYDAAKLTFSLRECVTESLRKGYHTKTTNFAKIHSSGVSKILRKGESYRVAPGTKSVVMEGSWARGGNSSYLDASVLLYDFDGKFLDVADFRQGGTSTAATSKPKKIEATEKTEGSSEKLLEVVFIIDITGSMGSQIEGVKQMINAFFDNNDYEGMRIHIWTYTEGGDKVYVSTSPAGLSPKELREYVYNVKLNEPTGYPGACAYGDDIPENVVSAVATLTKQFKATDNVLAFVITDASPHHASMVNTATARAETRWLRQNGFSTDIYEVLEHVIDTLNVTFVPILYTTQDIMWYQQAAALTGGMCLKPTSSDSKLLSQGLVHILKTMQEISLTQEVSDALAAITAKNLRGFNMISVNVDTFIPLAVDPAERDRLVNINTTPVAITSEAIFNLLRTAVDRFQFNGAIRHSGDIVSGNRGSHRITVDVKALPSNVQSLVFALSSWTSTLKDVRDPEVRLFDGSSLTELCRYGFDECATAGQNTCVVMCRLKRDKVGGCGMFR</sequence>
<dbReference type="PANTHER" id="PTHR32097:SF17">
    <property type="entry name" value="CAMP-BINDING PROTEIN 1-RELATED"/>
    <property type="match status" value="1"/>
</dbReference>
<feature type="domain" description="F-box" evidence="4">
    <location>
        <begin position="286"/>
        <end position="332"/>
    </location>
</feature>
<dbReference type="InterPro" id="IPR036465">
    <property type="entry name" value="vWFA_dom_sf"/>
</dbReference>
<dbReference type="Proteomes" id="UP000193642">
    <property type="component" value="Unassembled WGS sequence"/>
</dbReference>
<dbReference type="PANTHER" id="PTHR32097">
    <property type="entry name" value="CAMP-BINDING PROTEIN 1-RELATED"/>
    <property type="match status" value="1"/>
</dbReference>
<dbReference type="CDD" id="cd22087">
    <property type="entry name" value="F-box_FBXO7"/>
    <property type="match status" value="1"/>
</dbReference>
<keyword evidence="2" id="KW-0964">Secreted</keyword>
<dbReference type="Gene3D" id="1.20.1280.50">
    <property type="match status" value="1"/>
</dbReference>
<dbReference type="CDD" id="cd06974">
    <property type="entry name" value="TerD_like"/>
    <property type="match status" value="1"/>
</dbReference>
<keyword evidence="6" id="KW-1185">Reference proteome</keyword>
<comment type="subcellular location">
    <subcellularLocation>
        <location evidence="1">Secreted</location>
    </subcellularLocation>
</comment>
<dbReference type="SMART" id="SM00256">
    <property type="entry name" value="FBOX"/>
    <property type="match status" value="1"/>
</dbReference>
<name>A0A1Y2CMR2_9FUNG</name>
<dbReference type="Pfam" id="PF02342">
    <property type="entry name" value="TerD"/>
    <property type="match status" value="1"/>
</dbReference>
<evidence type="ECO:0000259" key="4">
    <source>
        <dbReference type="PROSITE" id="PS50181"/>
    </source>
</evidence>
<evidence type="ECO:0000256" key="3">
    <source>
        <dbReference type="ARBA" id="ARBA00022729"/>
    </source>
</evidence>
<gene>
    <name evidence="5" type="ORF">BCR33DRAFT_805426</name>
</gene>
<protein>
    <recommendedName>
        <fullName evidence="4">F-box domain-containing protein</fullName>
    </recommendedName>
</protein>
<evidence type="ECO:0000313" key="6">
    <source>
        <dbReference type="Proteomes" id="UP000193642"/>
    </source>
</evidence>
<dbReference type="InterPro" id="IPR051324">
    <property type="entry name" value="Stress/Tellurium_Resist"/>
</dbReference>
<keyword evidence="3" id="KW-0732">Signal</keyword>
<organism evidence="5 6">
    <name type="scientific">Rhizoclosmatium globosum</name>
    <dbReference type="NCBI Taxonomy" id="329046"/>
    <lineage>
        <taxon>Eukaryota</taxon>
        <taxon>Fungi</taxon>
        <taxon>Fungi incertae sedis</taxon>
        <taxon>Chytridiomycota</taxon>
        <taxon>Chytridiomycota incertae sedis</taxon>
        <taxon>Chytridiomycetes</taxon>
        <taxon>Chytridiales</taxon>
        <taxon>Chytriomycetaceae</taxon>
        <taxon>Rhizoclosmatium</taxon>
    </lineage>
</organism>
<reference evidence="5 6" key="1">
    <citation type="submission" date="2016-07" db="EMBL/GenBank/DDBJ databases">
        <title>Pervasive Adenine N6-methylation of Active Genes in Fungi.</title>
        <authorList>
            <consortium name="DOE Joint Genome Institute"/>
            <person name="Mondo S.J."/>
            <person name="Dannebaum R.O."/>
            <person name="Kuo R.C."/>
            <person name="Labutti K."/>
            <person name="Haridas S."/>
            <person name="Kuo A."/>
            <person name="Salamov A."/>
            <person name="Ahrendt S.R."/>
            <person name="Lipzen A."/>
            <person name="Sullivan W."/>
            <person name="Andreopoulos W.B."/>
            <person name="Clum A."/>
            <person name="Lindquist E."/>
            <person name="Daum C."/>
            <person name="Ramamoorthy G.K."/>
            <person name="Gryganskyi A."/>
            <person name="Culley D."/>
            <person name="Magnuson J.K."/>
            <person name="James T.Y."/>
            <person name="O'Malley M.A."/>
            <person name="Stajich J.E."/>
            <person name="Spatafora J.W."/>
            <person name="Visel A."/>
            <person name="Grigoriev I.V."/>
        </authorList>
    </citation>
    <scope>NUCLEOTIDE SEQUENCE [LARGE SCALE GENOMIC DNA]</scope>
    <source>
        <strain evidence="5 6">JEL800</strain>
    </source>
</reference>
<evidence type="ECO:0000256" key="1">
    <source>
        <dbReference type="ARBA" id="ARBA00004613"/>
    </source>
</evidence>